<dbReference type="PANTHER" id="PTHR30469">
    <property type="entry name" value="MULTIDRUG RESISTANCE PROTEIN MDTA"/>
    <property type="match status" value="1"/>
</dbReference>
<dbReference type="Gene3D" id="2.40.420.20">
    <property type="match status" value="1"/>
</dbReference>
<dbReference type="Gene3D" id="1.10.287.470">
    <property type="entry name" value="Helix hairpin bin"/>
    <property type="match status" value="2"/>
</dbReference>
<reference evidence="1 2" key="1">
    <citation type="submission" date="2019-03" db="EMBL/GenBank/DDBJ databases">
        <title>Genomic Encyclopedia of Type Strains, Phase IV (KMG-IV): sequencing the most valuable type-strain genomes for metagenomic binning, comparative biology and taxonomic classification.</title>
        <authorList>
            <person name="Goeker M."/>
        </authorList>
    </citation>
    <scope>NUCLEOTIDE SEQUENCE [LARGE SCALE GENOMIC DNA]</scope>
    <source>
        <strain evidence="1 2">DSM 24830</strain>
    </source>
</reference>
<comment type="caution">
    <text evidence="1">The sequence shown here is derived from an EMBL/GenBank/DDBJ whole genome shotgun (WGS) entry which is preliminary data.</text>
</comment>
<dbReference type="Gene3D" id="2.40.50.100">
    <property type="match status" value="2"/>
</dbReference>
<evidence type="ECO:0000313" key="2">
    <source>
        <dbReference type="Proteomes" id="UP000294887"/>
    </source>
</evidence>
<dbReference type="GO" id="GO:1990281">
    <property type="term" value="C:efflux pump complex"/>
    <property type="evidence" value="ECO:0007669"/>
    <property type="project" value="TreeGrafter"/>
</dbReference>
<evidence type="ECO:0000313" key="1">
    <source>
        <dbReference type="EMBL" id="TCJ88667.1"/>
    </source>
</evidence>
<accession>A0A4R1F376</accession>
<dbReference type="EMBL" id="SMFQ01000002">
    <property type="protein sequence ID" value="TCJ88667.1"/>
    <property type="molecule type" value="Genomic_DNA"/>
</dbReference>
<name>A0A4R1F376_9GAMM</name>
<sequence>MELIIGKLIMLKCKHHKMLVASLCFFIAPVFFFSSFTHAENVTEIVTVNRSISSSQTILGSTVVPYREITVTAQTPGKITAIGGEVGTGFTKGAMLAKVDDAQLLAKRNTLWAQITSAQAALKNSQAQHQREIISPKSKSINGMPGMGLPSMMDIFMTRPLYDMMGNSDQGYNRYSDLVNSATGVSQAESQVMMAWSQLNELNTKIKDTVSVAPFEGIIMSKMVEVGDAVQPGQPLMKFGFIKYLRLQADVPSMLVSSLVKGMSVPVRISNKNSTIAKVSQIYPIADPSRHTVVVKFDLPIGVSAAPGMYAEIFLPDTTPGGNSVITIPKTALIPGRSLPTVLVADEETKTSSLRLIRVGVTQSDGLVSVVSGLKVGERVINNPPPGASSGWYPKDSAVL</sequence>
<keyword evidence="2" id="KW-1185">Reference proteome</keyword>
<protein>
    <submittedName>
        <fullName evidence="1">RND family efflux transporter MFP subunit</fullName>
    </submittedName>
</protein>
<dbReference type="Gene3D" id="2.40.30.170">
    <property type="match status" value="1"/>
</dbReference>
<dbReference type="GO" id="GO:0015562">
    <property type="term" value="F:efflux transmembrane transporter activity"/>
    <property type="evidence" value="ECO:0007669"/>
    <property type="project" value="TreeGrafter"/>
</dbReference>
<dbReference type="Proteomes" id="UP000294887">
    <property type="component" value="Unassembled WGS sequence"/>
</dbReference>
<dbReference type="AlphaFoldDB" id="A0A4R1F376"/>
<dbReference type="PANTHER" id="PTHR30469:SF38">
    <property type="entry name" value="HLYD FAMILY SECRETION PROTEIN"/>
    <property type="match status" value="1"/>
</dbReference>
<organism evidence="1 2">
    <name type="scientific">Cocleimonas flava</name>
    <dbReference type="NCBI Taxonomy" id="634765"/>
    <lineage>
        <taxon>Bacteria</taxon>
        <taxon>Pseudomonadati</taxon>
        <taxon>Pseudomonadota</taxon>
        <taxon>Gammaproteobacteria</taxon>
        <taxon>Thiotrichales</taxon>
        <taxon>Thiotrichaceae</taxon>
        <taxon>Cocleimonas</taxon>
    </lineage>
</organism>
<gene>
    <name evidence="1" type="ORF">EV695_0525</name>
</gene>
<proteinExistence type="predicted"/>